<keyword evidence="7 12" id="KW-0863">Zinc-finger</keyword>
<dbReference type="InterPro" id="IPR030846">
    <property type="entry name" value="DnaG_bac"/>
</dbReference>
<keyword evidence="5 12" id="KW-0235">DNA replication</keyword>
<dbReference type="InterPro" id="IPR013264">
    <property type="entry name" value="DNAG_N"/>
</dbReference>
<evidence type="ECO:0000256" key="1">
    <source>
        <dbReference type="ARBA" id="ARBA00022478"/>
    </source>
</evidence>
<comment type="catalytic activity">
    <reaction evidence="12">
        <text>ssDNA + n NTP = ssDNA/pppN(pN)n-1 hybrid + (n-1) diphosphate.</text>
        <dbReference type="EC" id="2.7.7.101"/>
    </reaction>
</comment>
<dbReference type="NCBIfam" id="TIGR01391">
    <property type="entry name" value="dnaG"/>
    <property type="match status" value="1"/>
</dbReference>
<comment type="cofactor">
    <cofactor evidence="12 13">
        <name>Zn(2+)</name>
        <dbReference type="ChEBI" id="CHEBI:29105"/>
    </cofactor>
    <text evidence="12 13">Binds 1 zinc ion per monomer.</text>
</comment>
<dbReference type="SMART" id="SM00493">
    <property type="entry name" value="TOPRIM"/>
    <property type="match status" value="1"/>
</dbReference>
<dbReference type="HAMAP" id="MF_00974">
    <property type="entry name" value="DNA_primase_DnaG"/>
    <property type="match status" value="1"/>
</dbReference>
<keyword evidence="10 12" id="KW-0238">DNA-binding</keyword>
<keyword evidence="2 12" id="KW-0639">Primosome</keyword>
<reference evidence="16 17" key="1">
    <citation type="journal article" date="2019" name="Int. J. Syst. Evol. Microbiol.">
        <title>Rufibacter sediminis sp. nov., isolated from freshwater lake sediment.</title>
        <authorList>
            <person name="Qu J.H."/>
            <person name="Zhang L.J."/>
            <person name="Fu Y.H."/>
            <person name="Li H.F."/>
        </authorList>
    </citation>
    <scope>NUCLEOTIDE SEQUENCE [LARGE SCALE GENOMIC DNA]</scope>
    <source>
        <strain evidence="16 17">H-1</strain>
    </source>
</reference>
<dbReference type="Pfam" id="PF01807">
    <property type="entry name" value="Zn_ribbon_DnaG"/>
    <property type="match status" value="1"/>
</dbReference>
<comment type="domain">
    <text evidence="12">Contains an N-terminal zinc-binding domain, a central core domain that contains the primase activity, and a C-terminal DnaB-binding domain.</text>
</comment>
<dbReference type="SUPFAM" id="SSF56731">
    <property type="entry name" value="DNA primase core"/>
    <property type="match status" value="1"/>
</dbReference>
<keyword evidence="6 12" id="KW-0479">Metal-binding</keyword>
<evidence type="ECO:0000256" key="8">
    <source>
        <dbReference type="ARBA" id="ARBA00022833"/>
    </source>
</evidence>
<proteinExistence type="inferred from homology"/>
<feature type="domain" description="Toprim" evidence="15">
    <location>
        <begin position="263"/>
        <end position="344"/>
    </location>
</feature>
<dbReference type="InterPro" id="IPR037068">
    <property type="entry name" value="DNA_primase_core_N_sf"/>
</dbReference>
<evidence type="ECO:0000256" key="3">
    <source>
        <dbReference type="ARBA" id="ARBA00022679"/>
    </source>
</evidence>
<evidence type="ECO:0000256" key="9">
    <source>
        <dbReference type="ARBA" id="ARBA00022842"/>
    </source>
</evidence>
<dbReference type="Proteomes" id="UP000659698">
    <property type="component" value="Unassembled WGS sequence"/>
</dbReference>
<evidence type="ECO:0000256" key="12">
    <source>
        <dbReference type="HAMAP-Rule" id="MF_00974"/>
    </source>
</evidence>
<feature type="zinc finger region" description="CHC2-type" evidence="12">
    <location>
        <begin position="39"/>
        <end position="63"/>
    </location>
</feature>
<dbReference type="Pfam" id="PF10410">
    <property type="entry name" value="DnaB_bind"/>
    <property type="match status" value="1"/>
</dbReference>
<evidence type="ECO:0000313" key="17">
    <source>
        <dbReference type="Proteomes" id="UP000659698"/>
    </source>
</evidence>
<dbReference type="EMBL" id="JACOAF010000022">
    <property type="protein sequence ID" value="MBC3539895.1"/>
    <property type="molecule type" value="Genomic_DNA"/>
</dbReference>
<evidence type="ECO:0000256" key="10">
    <source>
        <dbReference type="ARBA" id="ARBA00023125"/>
    </source>
</evidence>
<keyword evidence="1 12" id="KW-0240">DNA-directed RNA polymerase</keyword>
<evidence type="ECO:0000256" key="13">
    <source>
        <dbReference type="PIRNR" id="PIRNR002811"/>
    </source>
</evidence>
<name>A0ABR6VSH9_9BACT</name>
<comment type="caution">
    <text evidence="16">The sequence shown here is derived from an EMBL/GenBank/DDBJ whole genome shotgun (WGS) entry which is preliminary data.</text>
</comment>
<organism evidence="16 17">
    <name type="scientific">Rufibacter sediminis</name>
    <dbReference type="NCBI Taxonomy" id="2762756"/>
    <lineage>
        <taxon>Bacteria</taxon>
        <taxon>Pseudomonadati</taxon>
        <taxon>Bacteroidota</taxon>
        <taxon>Cytophagia</taxon>
        <taxon>Cytophagales</taxon>
        <taxon>Hymenobacteraceae</taxon>
        <taxon>Rufibacter</taxon>
    </lineage>
</organism>
<accession>A0ABR6VSH9</accession>
<evidence type="ECO:0000256" key="14">
    <source>
        <dbReference type="SAM" id="MobiDB-lite"/>
    </source>
</evidence>
<dbReference type="InterPro" id="IPR006295">
    <property type="entry name" value="DNA_primase_DnaG"/>
</dbReference>
<dbReference type="Pfam" id="PF13155">
    <property type="entry name" value="Toprim_2"/>
    <property type="match status" value="1"/>
</dbReference>
<evidence type="ECO:0000256" key="2">
    <source>
        <dbReference type="ARBA" id="ARBA00022515"/>
    </source>
</evidence>
<protein>
    <recommendedName>
        <fullName evidence="12 13">DNA primase</fullName>
        <ecNumber evidence="12">2.7.7.101</ecNumber>
    </recommendedName>
</protein>
<dbReference type="Gene3D" id="3.90.580.10">
    <property type="entry name" value="Zinc finger, CHC2-type domain"/>
    <property type="match status" value="1"/>
</dbReference>
<dbReference type="PROSITE" id="PS50880">
    <property type="entry name" value="TOPRIM"/>
    <property type="match status" value="1"/>
</dbReference>
<keyword evidence="17" id="KW-1185">Reference proteome</keyword>
<dbReference type="EC" id="2.7.7.101" evidence="12"/>
<evidence type="ECO:0000313" key="16">
    <source>
        <dbReference type="EMBL" id="MBC3539895.1"/>
    </source>
</evidence>
<dbReference type="CDD" id="cd03364">
    <property type="entry name" value="TOPRIM_DnaG_primases"/>
    <property type="match status" value="1"/>
</dbReference>
<dbReference type="RefSeq" id="WP_186636521.1">
    <property type="nucleotide sequence ID" value="NZ_JACOAF010000022.1"/>
</dbReference>
<dbReference type="SMART" id="SM00400">
    <property type="entry name" value="ZnF_CHCC"/>
    <property type="match status" value="1"/>
</dbReference>
<dbReference type="Gene3D" id="3.90.980.10">
    <property type="entry name" value="DNA primase, catalytic core, N-terminal domain"/>
    <property type="match status" value="1"/>
</dbReference>
<dbReference type="PANTHER" id="PTHR30313:SF2">
    <property type="entry name" value="DNA PRIMASE"/>
    <property type="match status" value="1"/>
</dbReference>
<evidence type="ECO:0000256" key="6">
    <source>
        <dbReference type="ARBA" id="ARBA00022723"/>
    </source>
</evidence>
<dbReference type="Gene3D" id="3.40.1360.10">
    <property type="match status" value="1"/>
</dbReference>
<dbReference type="InterPro" id="IPR019475">
    <property type="entry name" value="DNA_primase_DnaB-bd"/>
</dbReference>
<evidence type="ECO:0000256" key="7">
    <source>
        <dbReference type="ARBA" id="ARBA00022771"/>
    </source>
</evidence>
<comment type="subunit">
    <text evidence="12">Monomer. Interacts with DnaB.</text>
</comment>
<evidence type="ECO:0000256" key="4">
    <source>
        <dbReference type="ARBA" id="ARBA00022695"/>
    </source>
</evidence>
<gene>
    <name evidence="12" type="primary">dnaG</name>
    <name evidence="16" type="ORF">H7U12_09385</name>
</gene>
<dbReference type="PIRSF" id="PIRSF002811">
    <property type="entry name" value="DnaG"/>
    <property type="match status" value="1"/>
</dbReference>
<keyword evidence="8 12" id="KW-0862">Zinc</keyword>
<comment type="function">
    <text evidence="12 13">RNA polymerase that catalyzes the synthesis of short RNA molecules used as primers for DNA polymerase during DNA replication.</text>
</comment>
<keyword evidence="11 12" id="KW-0804">Transcription</keyword>
<dbReference type="SUPFAM" id="SSF57783">
    <property type="entry name" value="Zinc beta-ribbon"/>
    <property type="match status" value="1"/>
</dbReference>
<dbReference type="Pfam" id="PF08275">
    <property type="entry name" value="DNAG_N"/>
    <property type="match status" value="1"/>
</dbReference>
<dbReference type="PANTHER" id="PTHR30313">
    <property type="entry name" value="DNA PRIMASE"/>
    <property type="match status" value="1"/>
</dbReference>
<dbReference type="InterPro" id="IPR006171">
    <property type="entry name" value="TOPRIM_dom"/>
</dbReference>
<sequence length="666" mass="75058">MALIKKEVVDQIILQADIVEVVGDFVSLKKKGQNLWACCPFHHEKSPSFSVAPNKGIYKCFGCGKAGNAVQFIMDVEGTSYVEALKYLAKKYSIDIEEDQSPAAVQAQNERDSLYILSDFAKKYYVNALHKNDEGQSIGAPYFKQRGLSAATIQKFELGYSLDSWDDFTKAALEKGFLLKYLEETGLTIVKQEEGKQYDRFRGRVMFPIQNVSGRTIGFGARTLKTNDKKSPKYVNSPESPIYHKSDVLYGMFQAKQSIRQEDNCYLVEGYLDVLSLHQGGIENVVASSGTSLTENQIKLIGRYTKNITVLYDGDPAGIKASLRGIDLILEGGLNVNVVLFPDGDDPDSYIRKVGDTAFKAYLGEHSQDFISFKSELFAQEAKDNPVKKAEAIREMVVSIAKIPDAIKRSVFLKQCSIQFGIDEQVLISEYNKIHLTEQKNARSQPSQGNSYGNSPASYAPGSFEEMAAEAEAAAAAAAEAAMYEEEDQQEADQSNLLRTREREVIRWILNFADNQIEEGVTTSQFILGELEDVEFRTPIYARLQKLCLKKLEQGFLPTAAEMMQDEDQEIVKEVIDLVSEKYELSEGWAKHEIIVPRESDLIQYGSEREVLRLKWRNVQFLIDTERNKLREMTDFQELTSVMRKIKALQDLEKQITDLLGIVVSR</sequence>
<dbReference type="InterPro" id="IPR050219">
    <property type="entry name" value="DnaG_primase"/>
</dbReference>
<keyword evidence="9" id="KW-0460">Magnesium</keyword>
<dbReference type="InterPro" id="IPR034151">
    <property type="entry name" value="TOPRIM_DnaG_bac"/>
</dbReference>
<evidence type="ECO:0000256" key="11">
    <source>
        <dbReference type="ARBA" id="ARBA00023163"/>
    </source>
</evidence>
<keyword evidence="3 12" id="KW-0808">Transferase</keyword>
<evidence type="ECO:0000256" key="5">
    <source>
        <dbReference type="ARBA" id="ARBA00022705"/>
    </source>
</evidence>
<dbReference type="InterPro" id="IPR036977">
    <property type="entry name" value="DNA_primase_Znf_CHC2"/>
</dbReference>
<dbReference type="InterPro" id="IPR002694">
    <property type="entry name" value="Znf_CHC2"/>
</dbReference>
<evidence type="ECO:0000259" key="15">
    <source>
        <dbReference type="PROSITE" id="PS50880"/>
    </source>
</evidence>
<keyword evidence="4 12" id="KW-0548">Nucleotidyltransferase</keyword>
<feature type="region of interest" description="Disordered" evidence="14">
    <location>
        <begin position="440"/>
        <end position="459"/>
    </location>
</feature>
<feature type="compositionally biased region" description="Polar residues" evidence="14">
    <location>
        <begin position="442"/>
        <end position="457"/>
    </location>
</feature>
<comment type="similarity">
    <text evidence="12 13">Belongs to the DnaG primase family.</text>
</comment>